<comment type="caution">
    <text evidence="2">The sequence shown here is derived from an EMBL/GenBank/DDBJ whole genome shotgun (WGS) entry which is preliminary data.</text>
</comment>
<protein>
    <submittedName>
        <fullName evidence="2">Uncharacterized protein</fullName>
    </submittedName>
</protein>
<evidence type="ECO:0000313" key="3">
    <source>
        <dbReference type="Proteomes" id="UP001279410"/>
    </source>
</evidence>
<organism evidence="2 3">
    <name type="scientific">Lates japonicus</name>
    <name type="common">Japanese lates</name>
    <dbReference type="NCBI Taxonomy" id="270547"/>
    <lineage>
        <taxon>Eukaryota</taxon>
        <taxon>Metazoa</taxon>
        <taxon>Chordata</taxon>
        <taxon>Craniata</taxon>
        <taxon>Vertebrata</taxon>
        <taxon>Euteleostomi</taxon>
        <taxon>Actinopterygii</taxon>
        <taxon>Neopterygii</taxon>
        <taxon>Teleostei</taxon>
        <taxon>Neoteleostei</taxon>
        <taxon>Acanthomorphata</taxon>
        <taxon>Carangaria</taxon>
        <taxon>Carangaria incertae sedis</taxon>
        <taxon>Centropomidae</taxon>
        <taxon>Lates</taxon>
    </lineage>
</organism>
<dbReference type="AlphaFoldDB" id="A0AAD3R245"/>
<sequence length="202" mass="22067">MYRLNPDCWARSPRPHLCHLPQPSGSSASGMLRHQEEEEEEEEGEGGEHPAVCCYTTGDVILEAADARWSVSDPSLHSGIPSSSGLAGRGPGAPHPEQPITVIDCDRGDLSQQVIGGRCWEGPGMETRGCVCVYGQREPEGLGPCWPGSPYVYYGLRRNLVVGVEVVEEVAVEDTLEVITEDIYTDDLLDPEQLQDNHLYPP</sequence>
<evidence type="ECO:0000256" key="1">
    <source>
        <dbReference type="SAM" id="MobiDB-lite"/>
    </source>
</evidence>
<name>A0AAD3R245_LATJO</name>
<feature type="compositionally biased region" description="Polar residues" evidence="1">
    <location>
        <begin position="72"/>
        <end position="85"/>
    </location>
</feature>
<evidence type="ECO:0000313" key="2">
    <source>
        <dbReference type="EMBL" id="GLD53252.1"/>
    </source>
</evidence>
<keyword evidence="3" id="KW-1185">Reference proteome</keyword>
<proteinExistence type="predicted"/>
<feature type="region of interest" description="Disordered" evidence="1">
    <location>
        <begin position="72"/>
        <end position="98"/>
    </location>
</feature>
<feature type="region of interest" description="Disordered" evidence="1">
    <location>
        <begin position="15"/>
        <end position="50"/>
    </location>
</feature>
<dbReference type="EMBL" id="BRZM01000016">
    <property type="protein sequence ID" value="GLD53252.1"/>
    <property type="molecule type" value="Genomic_DNA"/>
</dbReference>
<dbReference type="Proteomes" id="UP001279410">
    <property type="component" value="Unassembled WGS sequence"/>
</dbReference>
<accession>A0AAD3R245</accession>
<reference evidence="2" key="1">
    <citation type="submission" date="2022-08" db="EMBL/GenBank/DDBJ databases">
        <title>Genome sequencing of akame (Lates japonicus).</title>
        <authorList>
            <person name="Hashiguchi Y."/>
            <person name="Takahashi H."/>
        </authorList>
    </citation>
    <scope>NUCLEOTIDE SEQUENCE</scope>
    <source>
        <strain evidence="2">Kochi</strain>
    </source>
</reference>
<gene>
    <name evidence="2" type="ORF">AKAME5_000603200</name>
</gene>